<keyword evidence="2" id="KW-1003">Cell membrane</keyword>
<name>A0ABT7QQV4_9BACT</name>
<feature type="transmembrane region" description="Helical" evidence="8">
    <location>
        <begin position="111"/>
        <end position="131"/>
    </location>
</feature>
<dbReference type="CDD" id="cd16017">
    <property type="entry name" value="LptA"/>
    <property type="match status" value="1"/>
</dbReference>
<dbReference type="Proteomes" id="UP001169066">
    <property type="component" value="Unassembled WGS sequence"/>
</dbReference>
<dbReference type="Pfam" id="PF08019">
    <property type="entry name" value="EptA_B_N"/>
    <property type="match status" value="1"/>
</dbReference>
<keyword evidence="7 8" id="KW-0472">Membrane</keyword>
<evidence type="ECO:0000256" key="4">
    <source>
        <dbReference type="ARBA" id="ARBA00022679"/>
    </source>
</evidence>
<protein>
    <submittedName>
        <fullName evidence="11">Phosphoethanolamine--lipid A transferase</fullName>
    </submittedName>
</protein>
<evidence type="ECO:0000256" key="7">
    <source>
        <dbReference type="ARBA" id="ARBA00023136"/>
    </source>
</evidence>
<evidence type="ECO:0000256" key="2">
    <source>
        <dbReference type="ARBA" id="ARBA00022475"/>
    </source>
</evidence>
<evidence type="ECO:0000313" key="12">
    <source>
        <dbReference type="Proteomes" id="UP001169066"/>
    </source>
</evidence>
<feature type="transmembrane region" description="Helical" evidence="8">
    <location>
        <begin position="7"/>
        <end position="26"/>
    </location>
</feature>
<feature type="transmembrane region" description="Helical" evidence="8">
    <location>
        <begin position="70"/>
        <end position="91"/>
    </location>
</feature>
<dbReference type="InterPro" id="IPR040423">
    <property type="entry name" value="PEA_transferase"/>
</dbReference>
<evidence type="ECO:0000256" key="6">
    <source>
        <dbReference type="ARBA" id="ARBA00022989"/>
    </source>
</evidence>
<keyword evidence="4 11" id="KW-0808">Transferase</keyword>
<feature type="domain" description="Phosphoethanolamine transferase N-terminal" evidence="10">
    <location>
        <begin position="51"/>
        <end position="200"/>
    </location>
</feature>
<organism evidence="11 12">
    <name type="scientific">Sulfurovum xiamenensis</name>
    <dbReference type="NCBI Taxonomy" id="3019066"/>
    <lineage>
        <taxon>Bacteria</taxon>
        <taxon>Pseudomonadati</taxon>
        <taxon>Campylobacterota</taxon>
        <taxon>Epsilonproteobacteria</taxon>
        <taxon>Campylobacterales</taxon>
        <taxon>Sulfurovaceae</taxon>
        <taxon>Sulfurovum</taxon>
    </lineage>
</organism>
<dbReference type="PANTHER" id="PTHR30443:SF0">
    <property type="entry name" value="PHOSPHOETHANOLAMINE TRANSFERASE EPTA"/>
    <property type="match status" value="1"/>
</dbReference>
<evidence type="ECO:0000256" key="8">
    <source>
        <dbReference type="SAM" id="Phobius"/>
    </source>
</evidence>
<keyword evidence="12" id="KW-1185">Reference proteome</keyword>
<dbReference type="Gene3D" id="3.40.720.10">
    <property type="entry name" value="Alkaline Phosphatase, subunit A"/>
    <property type="match status" value="1"/>
</dbReference>
<dbReference type="InterPro" id="IPR012549">
    <property type="entry name" value="EptA-like_N"/>
</dbReference>
<dbReference type="NCBIfam" id="NF028537">
    <property type="entry name" value="P_eth_NH2_trans"/>
    <property type="match status" value="1"/>
</dbReference>
<dbReference type="PANTHER" id="PTHR30443">
    <property type="entry name" value="INNER MEMBRANE PROTEIN"/>
    <property type="match status" value="1"/>
</dbReference>
<keyword evidence="6 8" id="KW-1133">Transmembrane helix</keyword>
<dbReference type="EMBL" id="JAQIBC010000001">
    <property type="protein sequence ID" value="MDM5262924.1"/>
    <property type="molecule type" value="Genomic_DNA"/>
</dbReference>
<dbReference type="GO" id="GO:0016740">
    <property type="term" value="F:transferase activity"/>
    <property type="evidence" value="ECO:0007669"/>
    <property type="project" value="UniProtKB-KW"/>
</dbReference>
<keyword evidence="5 8" id="KW-0812">Transmembrane</keyword>
<comment type="subcellular location">
    <subcellularLocation>
        <location evidence="1">Cell inner membrane</location>
        <topology evidence="1">Multi-pass membrane protein</topology>
    </subcellularLocation>
</comment>
<comment type="caution">
    <text evidence="11">The sequence shown here is derived from an EMBL/GenBank/DDBJ whole genome shotgun (WGS) entry which is preliminary data.</text>
</comment>
<dbReference type="InterPro" id="IPR058130">
    <property type="entry name" value="PEA_transf_C"/>
</dbReference>
<dbReference type="SUPFAM" id="SSF53649">
    <property type="entry name" value="Alkaline phosphatase-like"/>
    <property type="match status" value="1"/>
</dbReference>
<feature type="transmembrane region" description="Helical" evidence="8">
    <location>
        <begin position="151"/>
        <end position="167"/>
    </location>
</feature>
<gene>
    <name evidence="11" type="ORF">PF327_01805</name>
</gene>
<sequence length="526" mass="60294">MKPRTSASLIIGVSLFIVLFSNVSFFKHVLEVYPFDSTYAPFVISQGVVFCLFLTFILSLLSWRYVTKPILIVMLMTAATVNYFMQTYNIIIDTTMIENTVQTDINEASDLMSWKLFGYVLLFGVLPSYIIYKTPLVYRGFRKELFSKLKLGAGSFVLIFVVMLPFSKHYTSFFREHKILRSYSNPTYGLYSLGSYVKEQVTERDMPLIQTGLDAKIGKREKRKVVIMVVGEAARADHLSLNGYQRETNPRMKQENIINFSNMYSCGTTTAVSVPCMFSVYDRDDYDTQKGLHTENVLDVLSHAGVEVLWRDNNSDSKGVADRVQYEYYKTPENNTMCEGECRDVGMLVGLDRVIEESSKDMVIVLHQMGNHGPAYYKRYPKEFERFTPTCQTNQLEECSQEEIANAYDNALLYTDYFLSQTIGLLKKYEDTVDTAMFYMADHGESLGEGGFYLHGLPYFIAPDAQKNVASLLWLGKDFPLDKEEIRKTASNEFSQDNLFSTLLGLFDVESEVYDKKMDMLKFTNL</sequence>
<accession>A0ABT7QQV4</accession>
<reference evidence="11" key="1">
    <citation type="submission" date="2023-01" db="EMBL/GenBank/DDBJ databases">
        <title>Sulfurovum sp. XTW-4 genome assembly.</title>
        <authorList>
            <person name="Wang J."/>
        </authorList>
    </citation>
    <scope>NUCLEOTIDE SEQUENCE</scope>
    <source>
        <strain evidence="11">XTW-4</strain>
    </source>
</reference>
<keyword evidence="3" id="KW-0997">Cell inner membrane</keyword>
<dbReference type="Pfam" id="PF00884">
    <property type="entry name" value="Sulfatase"/>
    <property type="match status" value="1"/>
</dbReference>
<evidence type="ECO:0000259" key="9">
    <source>
        <dbReference type="Pfam" id="PF00884"/>
    </source>
</evidence>
<dbReference type="InterPro" id="IPR017850">
    <property type="entry name" value="Alkaline_phosphatase_core_sf"/>
</dbReference>
<dbReference type="RefSeq" id="WP_289401078.1">
    <property type="nucleotide sequence ID" value="NZ_JAQIBC010000001.1"/>
</dbReference>
<feature type="transmembrane region" description="Helical" evidence="8">
    <location>
        <begin position="38"/>
        <end position="63"/>
    </location>
</feature>
<evidence type="ECO:0000313" key="11">
    <source>
        <dbReference type="EMBL" id="MDM5262924.1"/>
    </source>
</evidence>
<feature type="domain" description="Sulfatase N-terminal" evidence="9">
    <location>
        <begin position="225"/>
        <end position="509"/>
    </location>
</feature>
<dbReference type="InterPro" id="IPR000917">
    <property type="entry name" value="Sulfatase_N"/>
</dbReference>
<evidence type="ECO:0000256" key="3">
    <source>
        <dbReference type="ARBA" id="ARBA00022519"/>
    </source>
</evidence>
<evidence type="ECO:0000256" key="5">
    <source>
        <dbReference type="ARBA" id="ARBA00022692"/>
    </source>
</evidence>
<evidence type="ECO:0000259" key="10">
    <source>
        <dbReference type="Pfam" id="PF08019"/>
    </source>
</evidence>
<proteinExistence type="predicted"/>
<evidence type="ECO:0000256" key="1">
    <source>
        <dbReference type="ARBA" id="ARBA00004429"/>
    </source>
</evidence>